<dbReference type="InterPro" id="IPR029063">
    <property type="entry name" value="SAM-dependent_MTases_sf"/>
</dbReference>
<dbReference type="InterPro" id="IPR038899">
    <property type="entry name" value="METTL22"/>
</dbReference>
<dbReference type="PANTHER" id="PTHR23108:SF0">
    <property type="entry name" value="METHYLTRANSFERASE-LIKE PROTEIN 22"/>
    <property type="match status" value="1"/>
</dbReference>
<dbReference type="Proteomes" id="UP000749559">
    <property type="component" value="Unassembled WGS sequence"/>
</dbReference>
<proteinExistence type="predicted"/>
<gene>
    <name evidence="1" type="ORF">OFUS_LOCUS3751</name>
</gene>
<dbReference type="SUPFAM" id="SSF53335">
    <property type="entry name" value="S-adenosyl-L-methionine-dependent methyltransferases"/>
    <property type="match status" value="1"/>
</dbReference>
<reference evidence="1" key="1">
    <citation type="submission" date="2022-03" db="EMBL/GenBank/DDBJ databases">
        <authorList>
            <person name="Martin C."/>
        </authorList>
    </citation>
    <scope>NUCLEOTIDE SEQUENCE</scope>
</reference>
<sequence length="313" mass="35442">MEPDEVCLSDVHVYADINVDIPQSDNEYKVTRTIFVYDDPKAITHCTEHNEEEENTDEQIETDEDGDLILSRKDTKTEYSIVIEHAMATRLRDVGLQVWSGALLLCDYILHHRQAFSDCCALELGGGVGLVSIVMAKVAQHIFCTDIGENVLTTCEHNVELNKVNEMGQESGVAIRELDWSKGNLLQDSSKFSWSTSDVKHLNEKTTVMLAADVIYDNSLTDALFNTVKRLMSQPPAKTLYIAVEKRLNFTLTDLEVACPAYTHFIQQVAALTQETSGVRYTSEAIPIDFPQYFHYTRTKYLELWKIQAEFVS</sequence>
<organism evidence="1 2">
    <name type="scientific">Owenia fusiformis</name>
    <name type="common">Polychaete worm</name>
    <dbReference type="NCBI Taxonomy" id="6347"/>
    <lineage>
        <taxon>Eukaryota</taxon>
        <taxon>Metazoa</taxon>
        <taxon>Spiralia</taxon>
        <taxon>Lophotrochozoa</taxon>
        <taxon>Annelida</taxon>
        <taxon>Polychaeta</taxon>
        <taxon>Sedentaria</taxon>
        <taxon>Canalipalpata</taxon>
        <taxon>Sabellida</taxon>
        <taxon>Oweniida</taxon>
        <taxon>Oweniidae</taxon>
        <taxon>Owenia</taxon>
    </lineage>
</organism>
<dbReference type="AlphaFoldDB" id="A0A8J1XKI3"/>
<dbReference type="OrthoDB" id="46564at2759"/>
<evidence type="ECO:0000313" key="1">
    <source>
        <dbReference type="EMBL" id="CAH1776589.1"/>
    </source>
</evidence>
<dbReference type="EMBL" id="CAIIXF020000002">
    <property type="protein sequence ID" value="CAH1776589.1"/>
    <property type="molecule type" value="Genomic_DNA"/>
</dbReference>
<name>A0A8J1XKI3_OWEFU</name>
<keyword evidence="2" id="KW-1185">Reference proteome</keyword>
<protein>
    <submittedName>
        <fullName evidence="1">Uncharacterized protein</fullName>
    </submittedName>
</protein>
<comment type="caution">
    <text evidence="1">The sequence shown here is derived from an EMBL/GenBank/DDBJ whole genome shotgun (WGS) entry which is preliminary data.</text>
</comment>
<dbReference type="Pfam" id="PF10294">
    <property type="entry name" value="Methyltransf_16"/>
    <property type="match status" value="1"/>
</dbReference>
<dbReference type="PANTHER" id="PTHR23108">
    <property type="entry name" value="METHYLTRANSFERASE-RELATED"/>
    <property type="match status" value="1"/>
</dbReference>
<evidence type="ECO:0000313" key="2">
    <source>
        <dbReference type="Proteomes" id="UP000749559"/>
    </source>
</evidence>
<dbReference type="Gene3D" id="3.40.50.150">
    <property type="entry name" value="Vaccinia Virus protein VP39"/>
    <property type="match status" value="1"/>
</dbReference>
<dbReference type="GO" id="GO:0005634">
    <property type="term" value="C:nucleus"/>
    <property type="evidence" value="ECO:0007669"/>
    <property type="project" value="TreeGrafter"/>
</dbReference>
<dbReference type="GO" id="GO:0008276">
    <property type="term" value="F:protein methyltransferase activity"/>
    <property type="evidence" value="ECO:0007669"/>
    <property type="project" value="InterPro"/>
</dbReference>
<accession>A0A8J1XKI3</accession>
<dbReference type="InterPro" id="IPR019410">
    <property type="entry name" value="Methyltransf_16"/>
</dbReference>